<dbReference type="Proteomes" id="UP000009183">
    <property type="component" value="Chromosome 10"/>
</dbReference>
<evidence type="ECO:0000313" key="2">
    <source>
        <dbReference type="Proteomes" id="UP000009183"/>
    </source>
</evidence>
<name>F6HVY3_VITVI</name>
<sequence>MNDPRHYSHKEKLLGKLESLATARTRNLGSKLLLFFFFRPISPRTTYFHVFVNGIVNNTFKMDFALTWEDHLNFLSSF</sequence>
<protein>
    <submittedName>
        <fullName evidence="1">Uncharacterized protein</fullName>
    </submittedName>
</protein>
<dbReference type="PaxDb" id="29760-VIT_10s0071g01000.t01"/>
<keyword evidence="2" id="KW-1185">Reference proteome</keyword>
<accession>F6HVY3</accession>
<proteinExistence type="predicted"/>
<dbReference type="HOGENOM" id="CLU_2626976_0_0_1"/>
<organism evidence="1 2">
    <name type="scientific">Vitis vinifera</name>
    <name type="common">Grape</name>
    <dbReference type="NCBI Taxonomy" id="29760"/>
    <lineage>
        <taxon>Eukaryota</taxon>
        <taxon>Viridiplantae</taxon>
        <taxon>Streptophyta</taxon>
        <taxon>Embryophyta</taxon>
        <taxon>Tracheophyta</taxon>
        <taxon>Spermatophyta</taxon>
        <taxon>Magnoliopsida</taxon>
        <taxon>eudicotyledons</taxon>
        <taxon>Gunneridae</taxon>
        <taxon>Pentapetalae</taxon>
        <taxon>rosids</taxon>
        <taxon>Vitales</taxon>
        <taxon>Vitaceae</taxon>
        <taxon>Viteae</taxon>
        <taxon>Vitis</taxon>
    </lineage>
</organism>
<evidence type="ECO:0000313" key="1">
    <source>
        <dbReference type="EMBL" id="CCB58846.1"/>
    </source>
</evidence>
<dbReference type="EMBL" id="FN596260">
    <property type="protein sequence ID" value="CCB58846.1"/>
    <property type="molecule type" value="Genomic_DNA"/>
</dbReference>
<dbReference type="InParanoid" id="F6HVY3"/>
<reference evidence="2" key="1">
    <citation type="journal article" date="2007" name="Nature">
        <title>The grapevine genome sequence suggests ancestral hexaploidization in major angiosperm phyla.</title>
        <authorList>
            <consortium name="The French-Italian Public Consortium for Grapevine Genome Characterization."/>
            <person name="Jaillon O."/>
            <person name="Aury J.-M."/>
            <person name="Noel B."/>
            <person name="Policriti A."/>
            <person name="Clepet C."/>
            <person name="Casagrande A."/>
            <person name="Choisne N."/>
            <person name="Aubourg S."/>
            <person name="Vitulo N."/>
            <person name="Jubin C."/>
            <person name="Vezzi A."/>
            <person name="Legeai F."/>
            <person name="Hugueney P."/>
            <person name="Dasilva C."/>
            <person name="Horner D."/>
            <person name="Mica E."/>
            <person name="Jublot D."/>
            <person name="Poulain J."/>
            <person name="Bruyere C."/>
            <person name="Billault A."/>
            <person name="Segurens B."/>
            <person name="Gouyvenoux M."/>
            <person name="Ugarte E."/>
            <person name="Cattonaro F."/>
            <person name="Anthouard V."/>
            <person name="Vico V."/>
            <person name="Del Fabbro C."/>
            <person name="Alaux M."/>
            <person name="Di Gaspero G."/>
            <person name="Dumas V."/>
            <person name="Felice N."/>
            <person name="Paillard S."/>
            <person name="Juman I."/>
            <person name="Moroldo M."/>
            <person name="Scalabrin S."/>
            <person name="Canaguier A."/>
            <person name="Le Clainche I."/>
            <person name="Malacrida G."/>
            <person name="Durand E."/>
            <person name="Pesole G."/>
            <person name="Laucou V."/>
            <person name="Chatelet P."/>
            <person name="Merdinoglu D."/>
            <person name="Delledonne M."/>
            <person name="Pezzotti M."/>
            <person name="Lecharny A."/>
            <person name="Scarpelli C."/>
            <person name="Artiguenave F."/>
            <person name="Pe M.E."/>
            <person name="Valle G."/>
            <person name="Morgante M."/>
            <person name="Caboche M."/>
            <person name="Adam-Blondon A.-F."/>
            <person name="Weissenbach J."/>
            <person name="Quetier F."/>
            <person name="Wincker P."/>
        </authorList>
    </citation>
    <scope>NUCLEOTIDE SEQUENCE [LARGE SCALE GENOMIC DNA]</scope>
    <source>
        <strain evidence="2">cv. Pinot noir / PN40024</strain>
    </source>
</reference>
<dbReference type="AlphaFoldDB" id="F6HVY3"/>
<gene>
    <name evidence="1" type="ordered locus">VIT_10s0071g01000</name>
</gene>